<organism evidence="2 3">
    <name type="scientific">Sebaldella termitidis (strain ATCC 33386 / NCTC 11300)</name>
    <dbReference type="NCBI Taxonomy" id="526218"/>
    <lineage>
        <taxon>Bacteria</taxon>
        <taxon>Fusobacteriati</taxon>
        <taxon>Fusobacteriota</taxon>
        <taxon>Fusobacteriia</taxon>
        <taxon>Fusobacteriales</taxon>
        <taxon>Leptotrichiaceae</taxon>
        <taxon>Sebaldella</taxon>
    </lineage>
</organism>
<dbReference type="SUPFAM" id="SSF82171">
    <property type="entry name" value="DPP6 N-terminal domain-like"/>
    <property type="match status" value="1"/>
</dbReference>
<evidence type="ECO:0000256" key="1">
    <source>
        <dbReference type="SAM" id="MobiDB-lite"/>
    </source>
</evidence>
<accession>D1AKG4</accession>
<sequence length="549" mass="60636">MRKKQKAFLFILGALFLVSCGKTEQKETAAEKTEVTQEVKTEQTAEISKPAENPYLAAPTYAITHFDSSQSDAFPYAVKTGDFHIDLKQEKEVTGNPINIMTLASTSPDYMWGVSGRGPSYINVANKEFKEVARIDLPYEKIITKEIHEEVLRNDFKSVEDIEKAAKGKYISLESTDAVALAPSATYSLVDSDNTLYTNYGTFIQAFALIDKNDPTKGIQEIRKFDTKKIFGEKSILTGLSLTYDGNLIILANNAIAVVDREFKNTPSIIKFGTDESISNSIAVDEKSGIYVASNKFMRKVVWTGEKLSEDEKDGAWKTEYDTGQQPPSVKFGTGTGSTPTLMGFGNDEDKLVVITDGADRMNIVAFWRDEIPADFKQQEGTKSNRIAGQMPITAGLPADTKWIQSEQSVVVNGYGAFVVNNIVNEAPKDRMVGVIALGPVIKPPTGVERVEWDPKANAWKSVWTRADVSSISMVPSMSRVSNIVFVNGYTDKDGWEITGMDWNTGKTVHRTIFGKDNFGNGAYATIEFFPDGDLLFNSIAGPFRVVYK</sequence>
<dbReference type="RefSeq" id="WP_012861674.1">
    <property type="nucleotide sequence ID" value="NC_013517.1"/>
</dbReference>
<dbReference type="eggNOG" id="COG1520">
    <property type="taxonomic scope" value="Bacteria"/>
</dbReference>
<dbReference type="PROSITE" id="PS51257">
    <property type="entry name" value="PROKAR_LIPOPROTEIN"/>
    <property type="match status" value="1"/>
</dbReference>
<feature type="region of interest" description="Disordered" evidence="1">
    <location>
        <begin position="27"/>
        <end position="50"/>
    </location>
</feature>
<dbReference type="Proteomes" id="UP000000845">
    <property type="component" value="Chromosome"/>
</dbReference>
<evidence type="ECO:0000313" key="2">
    <source>
        <dbReference type="EMBL" id="ACZ09080.1"/>
    </source>
</evidence>
<reference evidence="3" key="1">
    <citation type="submission" date="2009-09" db="EMBL/GenBank/DDBJ databases">
        <title>The complete chromosome of Sebaldella termitidis ATCC 33386.</title>
        <authorList>
            <consortium name="US DOE Joint Genome Institute (JGI-PGF)"/>
            <person name="Lucas S."/>
            <person name="Copeland A."/>
            <person name="Lapidus A."/>
            <person name="Glavina del Rio T."/>
            <person name="Dalin E."/>
            <person name="Tice H."/>
            <person name="Bruce D."/>
            <person name="Goodwin L."/>
            <person name="Pitluck S."/>
            <person name="Kyrpides N."/>
            <person name="Mavromatis K."/>
            <person name="Ivanova N."/>
            <person name="Mikhailova N."/>
            <person name="Sims D."/>
            <person name="Meincke L."/>
            <person name="Brettin T."/>
            <person name="Detter J.C."/>
            <person name="Han C."/>
            <person name="Larimer F."/>
            <person name="Land M."/>
            <person name="Hauser L."/>
            <person name="Markowitz V."/>
            <person name="Cheng J.F."/>
            <person name="Hugenholtz P."/>
            <person name="Woyke T."/>
            <person name="Wu D."/>
            <person name="Eisen J.A."/>
        </authorList>
    </citation>
    <scope>NUCLEOTIDE SEQUENCE [LARGE SCALE GENOMIC DNA]</scope>
    <source>
        <strain evidence="3">ATCC 33386 / NCTC 11300</strain>
    </source>
</reference>
<proteinExistence type="predicted"/>
<evidence type="ECO:0000313" key="3">
    <source>
        <dbReference type="Proteomes" id="UP000000845"/>
    </source>
</evidence>
<protein>
    <recommendedName>
        <fullName evidence="4">Lipoprotein</fullName>
    </recommendedName>
</protein>
<feature type="region of interest" description="Disordered" evidence="1">
    <location>
        <begin position="314"/>
        <end position="334"/>
    </location>
</feature>
<name>D1AKG4_SEBTE</name>
<dbReference type="AlphaFoldDB" id="D1AKG4"/>
<dbReference type="KEGG" id="str:Sterm_2226"/>
<reference evidence="2 3" key="2">
    <citation type="journal article" date="2010" name="Stand. Genomic Sci.">
        <title>Complete genome sequence of Sebaldella termitidis type strain (NCTC 11300).</title>
        <authorList>
            <person name="Harmon-Smith M."/>
            <person name="Celia L."/>
            <person name="Chertkov O."/>
            <person name="Lapidus A."/>
            <person name="Copeland A."/>
            <person name="Glavina Del Rio T."/>
            <person name="Nolan M."/>
            <person name="Lucas S."/>
            <person name="Tice H."/>
            <person name="Cheng J.F."/>
            <person name="Han C."/>
            <person name="Detter J.C."/>
            <person name="Bruce D."/>
            <person name="Goodwin L."/>
            <person name="Pitluck S."/>
            <person name="Pati A."/>
            <person name="Liolios K."/>
            <person name="Ivanova N."/>
            <person name="Mavromatis K."/>
            <person name="Mikhailova N."/>
            <person name="Chen A."/>
            <person name="Palaniappan K."/>
            <person name="Land M."/>
            <person name="Hauser L."/>
            <person name="Chang Y.J."/>
            <person name="Jeffries C.D."/>
            <person name="Brettin T."/>
            <person name="Goker M."/>
            <person name="Beck B."/>
            <person name="Bristow J."/>
            <person name="Eisen J.A."/>
            <person name="Markowitz V."/>
            <person name="Hugenholtz P."/>
            <person name="Kyrpides N.C."/>
            <person name="Klenk H.P."/>
            <person name="Chen F."/>
        </authorList>
    </citation>
    <scope>NUCLEOTIDE SEQUENCE [LARGE SCALE GENOMIC DNA]</scope>
    <source>
        <strain evidence="3">ATCC 33386 / NCTC 11300</strain>
    </source>
</reference>
<keyword evidence="3" id="KW-1185">Reference proteome</keyword>
<evidence type="ECO:0008006" key="4">
    <source>
        <dbReference type="Google" id="ProtNLM"/>
    </source>
</evidence>
<dbReference type="HOGENOM" id="CLU_022794_0_0_0"/>
<dbReference type="EMBL" id="CP001739">
    <property type="protein sequence ID" value="ACZ09080.1"/>
    <property type="molecule type" value="Genomic_DNA"/>
</dbReference>
<gene>
    <name evidence="2" type="ordered locus">Sterm_2226</name>
</gene>
<dbReference type="STRING" id="526218.Sterm_2226"/>
<feature type="compositionally biased region" description="Basic and acidic residues" evidence="1">
    <location>
        <begin position="27"/>
        <end position="43"/>
    </location>
</feature>